<comment type="caution">
    <text evidence="1">The sequence shown here is derived from an EMBL/GenBank/DDBJ whole genome shotgun (WGS) entry which is preliminary data.</text>
</comment>
<name>A0AAN6XBW3_9PEZI</name>
<evidence type="ECO:0000313" key="2">
    <source>
        <dbReference type="Proteomes" id="UP001303160"/>
    </source>
</evidence>
<organism evidence="1 2">
    <name type="scientific">Triangularia verruculosa</name>
    <dbReference type="NCBI Taxonomy" id="2587418"/>
    <lineage>
        <taxon>Eukaryota</taxon>
        <taxon>Fungi</taxon>
        <taxon>Dikarya</taxon>
        <taxon>Ascomycota</taxon>
        <taxon>Pezizomycotina</taxon>
        <taxon>Sordariomycetes</taxon>
        <taxon>Sordariomycetidae</taxon>
        <taxon>Sordariales</taxon>
        <taxon>Podosporaceae</taxon>
        <taxon>Triangularia</taxon>
    </lineage>
</organism>
<dbReference type="EMBL" id="MU864004">
    <property type="protein sequence ID" value="KAK4195752.1"/>
    <property type="molecule type" value="Genomic_DNA"/>
</dbReference>
<dbReference type="Proteomes" id="UP001303160">
    <property type="component" value="Unassembled WGS sequence"/>
</dbReference>
<evidence type="ECO:0000313" key="1">
    <source>
        <dbReference type="EMBL" id="KAK4195752.1"/>
    </source>
</evidence>
<reference evidence="1" key="1">
    <citation type="journal article" date="2023" name="Mol. Phylogenet. Evol.">
        <title>Genome-scale phylogeny and comparative genomics of the fungal order Sordariales.</title>
        <authorList>
            <person name="Hensen N."/>
            <person name="Bonometti L."/>
            <person name="Westerberg I."/>
            <person name="Brannstrom I.O."/>
            <person name="Guillou S."/>
            <person name="Cros-Aarteil S."/>
            <person name="Calhoun S."/>
            <person name="Haridas S."/>
            <person name="Kuo A."/>
            <person name="Mondo S."/>
            <person name="Pangilinan J."/>
            <person name="Riley R."/>
            <person name="LaButti K."/>
            <person name="Andreopoulos B."/>
            <person name="Lipzen A."/>
            <person name="Chen C."/>
            <person name="Yan M."/>
            <person name="Daum C."/>
            <person name="Ng V."/>
            <person name="Clum A."/>
            <person name="Steindorff A."/>
            <person name="Ohm R.A."/>
            <person name="Martin F."/>
            <person name="Silar P."/>
            <person name="Natvig D.O."/>
            <person name="Lalanne C."/>
            <person name="Gautier V."/>
            <person name="Ament-Velasquez S.L."/>
            <person name="Kruys A."/>
            <person name="Hutchinson M.I."/>
            <person name="Powell A.J."/>
            <person name="Barry K."/>
            <person name="Miller A.N."/>
            <person name="Grigoriev I.V."/>
            <person name="Debuchy R."/>
            <person name="Gladieux P."/>
            <person name="Hiltunen Thoren M."/>
            <person name="Johannesson H."/>
        </authorList>
    </citation>
    <scope>NUCLEOTIDE SEQUENCE</scope>
    <source>
        <strain evidence="1">CBS 315.58</strain>
    </source>
</reference>
<proteinExistence type="predicted"/>
<dbReference type="AlphaFoldDB" id="A0AAN6XBW3"/>
<reference evidence="1" key="2">
    <citation type="submission" date="2023-05" db="EMBL/GenBank/DDBJ databases">
        <authorList>
            <consortium name="Lawrence Berkeley National Laboratory"/>
            <person name="Steindorff A."/>
            <person name="Hensen N."/>
            <person name="Bonometti L."/>
            <person name="Westerberg I."/>
            <person name="Brannstrom I.O."/>
            <person name="Guillou S."/>
            <person name="Cros-Aarteil S."/>
            <person name="Calhoun S."/>
            <person name="Haridas S."/>
            <person name="Kuo A."/>
            <person name="Mondo S."/>
            <person name="Pangilinan J."/>
            <person name="Riley R."/>
            <person name="Labutti K."/>
            <person name="Andreopoulos B."/>
            <person name="Lipzen A."/>
            <person name="Chen C."/>
            <person name="Yanf M."/>
            <person name="Daum C."/>
            <person name="Ng V."/>
            <person name="Clum A."/>
            <person name="Ohm R."/>
            <person name="Martin F."/>
            <person name="Silar P."/>
            <person name="Natvig D."/>
            <person name="Lalanne C."/>
            <person name="Gautier V."/>
            <person name="Ament-Velasquez S.L."/>
            <person name="Kruys A."/>
            <person name="Hutchinson M.I."/>
            <person name="Powell A.J."/>
            <person name="Barry K."/>
            <person name="Miller A.N."/>
            <person name="Grigoriev I.V."/>
            <person name="Debuchy R."/>
            <person name="Gladieux P."/>
            <person name="Thoren M.H."/>
            <person name="Johannesson H."/>
        </authorList>
    </citation>
    <scope>NUCLEOTIDE SEQUENCE</scope>
    <source>
        <strain evidence="1">CBS 315.58</strain>
    </source>
</reference>
<sequence>MPDHRHGLGGENSPCLLTDYDDDVAVCRETFHEFMARQAEEHWAKEISSLDIESPANRIAAVIEKEVSTLTKKVDAIATAMAVETSGDLASRLFAMIPSRENLIATLDDRIFSKLQLVERSAQQGLAIDDASSLASGTPNITSMAEWQVGDGSVS</sequence>
<gene>
    <name evidence="1" type="ORF">QBC40DRAFT_258710</name>
</gene>
<keyword evidence="2" id="KW-1185">Reference proteome</keyword>
<protein>
    <submittedName>
        <fullName evidence="1">Uncharacterized protein</fullName>
    </submittedName>
</protein>
<accession>A0AAN6XBW3</accession>